<proteinExistence type="predicted"/>
<keyword evidence="2" id="KW-1185">Reference proteome</keyword>
<reference evidence="1" key="1">
    <citation type="journal article" date="2020" name="Stud. Mycol.">
        <title>101 Dothideomycetes genomes: a test case for predicting lifestyles and emergence of pathogens.</title>
        <authorList>
            <person name="Haridas S."/>
            <person name="Albert R."/>
            <person name="Binder M."/>
            <person name="Bloem J."/>
            <person name="Labutti K."/>
            <person name="Salamov A."/>
            <person name="Andreopoulos B."/>
            <person name="Baker S."/>
            <person name="Barry K."/>
            <person name="Bills G."/>
            <person name="Bluhm B."/>
            <person name="Cannon C."/>
            <person name="Castanera R."/>
            <person name="Culley D."/>
            <person name="Daum C."/>
            <person name="Ezra D."/>
            <person name="Gonzalez J."/>
            <person name="Henrissat B."/>
            <person name="Kuo A."/>
            <person name="Liang C."/>
            <person name="Lipzen A."/>
            <person name="Lutzoni F."/>
            <person name="Magnuson J."/>
            <person name="Mondo S."/>
            <person name="Nolan M."/>
            <person name="Ohm R."/>
            <person name="Pangilinan J."/>
            <person name="Park H.-J."/>
            <person name="Ramirez L."/>
            <person name="Alfaro M."/>
            <person name="Sun H."/>
            <person name="Tritt A."/>
            <person name="Yoshinaga Y."/>
            <person name="Zwiers L.-H."/>
            <person name="Turgeon B."/>
            <person name="Goodwin S."/>
            <person name="Spatafora J."/>
            <person name="Crous P."/>
            <person name="Grigoriev I."/>
        </authorList>
    </citation>
    <scope>NUCLEOTIDE SEQUENCE</scope>
    <source>
        <strain evidence="1">CBS 107.79</strain>
    </source>
</reference>
<protein>
    <submittedName>
        <fullName evidence="1">Uncharacterized protein</fullName>
    </submittedName>
</protein>
<accession>A0A6A5VGA4</accession>
<dbReference type="EMBL" id="ML976669">
    <property type="protein sequence ID" value="KAF1975740.1"/>
    <property type="molecule type" value="Genomic_DNA"/>
</dbReference>
<evidence type="ECO:0000313" key="1">
    <source>
        <dbReference type="EMBL" id="KAF1975740.1"/>
    </source>
</evidence>
<sequence>MFASQSWLIQTFPGVTPICSGFFLPDSSGFAPAVAPGGSRRRHLNHFTHIDPNTKPLQAAASVSTMSPSAFCAEVSALSIDGERWVEFHDYPPCAAQPLCSPVDITWDLLCVFYTTHILDVYVYPKIALFVTANRLFGRRNPLAKTDTDCVFSPPV</sequence>
<gene>
    <name evidence="1" type="ORF">BU23DRAFT_66964</name>
</gene>
<evidence type="ECO:0000313" key="2">
    <source>
        <dbReference type="Proteomes" id="UP000800036"/>
    </source>
</evidence>
<organism evidence="1 2">
    <name type="scientific">Bimuria novae-zelandiae CBS 107.79</name>
    <dbReference type="NCBI Taxonomy" id="1447943"/>
    <lineage>
        <taxon>Eukaryota</taxon>
        <taxon>Fungi</taxon>
        <taxon>Dikarya</taxon>
        <taxon>Ascomycota</taxon>
        <taxon>Pezizomycotina</taxon>
        <taxon>Dothideomycetes</taxon>
        <taxon>Pleosporomycetidae</taxon>
        <taxon>Pleosporales</taxon>
        <taxon>Massarineae</taxon>
        <taxon>Didymosphaeriaceae</taxon>
        <taxon>Bimuria</taxon>
    </lineage>
</organism>
<dbReference type="Proteomes" id="UP000800036">
    <property type="component" value="Unassembled WGS sequence"/>
</dbReference>
<name>A0A6A5VGA4_9PLEO</name>
<dbReference type="AlphaFoldDB" id="A0A6A5VGA4"/>